<dbReference type="STRING" id="1221996.QY95_00255"/>
<dbReference type="GO" id="GO:0016810">
    <property type="term" value="F:hydrolase activity, acting on carbon-nitrogen (but not peptide) bonds"/>
    <property type="evidence" value="ECO:0007669"/>
    <property type="project" value="InterPro"/>
</dbReference>
<dbReference type="Pfam" id="PF01522">
    <property type="entry name" value="Polysacc_deac_1"/>
    <property type="match status" value="1"/>
</dbReference>
<dbReference type="OrthoDB" id="9812065at2"/>
<gene>
    <name evidence="2" type="ORF">QY95_00255</name>
</gene>
<dbReference type="PANTHER" id="PTHR10587">
    <property type="entry name" value="GLYCOSYL TRANSFERASE-RELATED"/>
    <property type="match status" value="1"/>
</dbReference>
<accession>A0A0F5I1C8</accession>
<keyword evidence="3" id="KW-1185">Reference proteome</keyword>
<evidence type="ECO:0000313" key="3">
    <source>
        <dbReference type="Proteomes" id="UP000031563"/>
    </source>
</evidence>
<dbReference type="InterPro" id="IPR002509">
    <property type="entry name" value="NODB_dom"/>
</dbReference>
<dbReference type="InterPro" id="IPR011330">
    <property type="entry name" value="Glyco_hydro/deAcase_b/a-brl"/>
</dbReference>
<sequence>MQKIKHMMSILIMLMISWLLIGSQAVESYLGQLKSEAEFVYKPTQPLLAKIKKEAEERKKEPQDAKVDPVWKATPGYNGIEVDIEKSYQSMKEEGEFTESRLIYKQIPPKVHLDDLPPSPIYRGHPDKPMVSLAINVAWGEEYLPKMLEVLKKHSVHATFFFEGQWVKKNPDLAKMVIKAGHEGGNHSYTHPDMAVLSEVRTKEEMEKTNEVIESVTGMRPSLFAPPSGSFTDQTVKAARQLDMYTILWTVDTVDWKKPSPDVLINRVMSRVHPGAIILMHPTEVTSSSLDTLIKQLKAKQFKVDTVTNLLNETRIISHKATDQ</sequence>
<dbReference type="PROSITE" id="PS51677">
    <property type="entry name" value="NODB"/>
    <property type="match status" value="1"/>
</dbReference>
<name>A0A0F5IA47_BACTR</name>
<protein>
    <submittedName>
        <fullName evidence="2">Polysaccharide deacetylase</fullName>
    </submittedName>
</protein>
<dbReference type="PANTHER" id="PTHR10587:SF80">
    <property type="entry name" value="CHITOOLIGOSACCHARIDE DEACETYLASE"/>
    <property type="match status" value="1"/>
</dbReference>
<dbReference type="Gene3D" id="3.20.20.370">
    <property type="entry name" value="Glycoside hydrolase/deacetylase"/>
    <property type="match status" value="1"/>
</dbReference>
<dbReference type="CDD" id="cd10950">
    <property type="entry name" value="CE4_BsYlxY_like"/>
    <property type="match status" value="1"/>
</dbReference>
<feature type="domain" description="NodB homology" evidence="1">
    <location>
        <begin position="129"/>
        <end position="305"/>
    </location>
</feature>
<proteinExistence type="predicted"/>
<dbReference type="RefSeq" id="WP_039232625.1">
    <property type="nucleotide sequence ID" value="NZ_JWIR02000012.1"/>
</dbReference>
<comment type="caution">
    <text evidence="2">The sequence shown here is derived from an EMBL/GenBank/DDBJ whole genome shotgun (WGS) entry which is preliminary data.</text>
</comment>
<dbReference type="InterPro" id="IPR050248">
    <property type="entry name" value="Polysacc_deacetylase_ArnD"/>
</dbReference>
<accession>A0A0F5IA47</accession>
<dbReference type="GO" id="GO:0005975">
    <property type="term" value="P:carbohydrate metabolic process"/>
    <property type="evidence" value="ECO:0007669"/>
    <property type="project" value="InterPro"/>
</dbReference>
<dbReference type="GO" id="GO:0016020">
    <property type="term" value="C:membrane"/>
    <property type="evidence" value="ECO:0007669"/>
    <property type="project" value="TreeGrafter"/>
</dbReference>
<dbReference type="NCBIfam" id="TIGR02873">
    <property type="entry name" value="spore_ylxY"/>
    <property type="match status" value="1"/>
</dbReference>
<dbReference type="SUPFAM" id="SSF88713">
    <property type="entry name" value="Glycoside hydrolase/deacetylase"/>
    <property type="match status" value="1"/>
</dbReference>
<evidence type="ECO:0000313" key="2">
    <source>
        <dbReference type="EMBL" id="KKB42406.1"/>
    </source>
</evidence>
<dbReference type="InterPro" id="IPR014228">
    <property type="entry name" value="Spore_polysacc_deacetyl_YlxY"/>
</dbReference>
<reference evidence="2" key="1">
    <citation type="submission" date="2015-02" db="EMBL/GenBank/DDBJ databases">
        <title>Genome Assembly of Bacillaceae bacterium MTCC 8252.</title>
        <authorList>
            <person name="Verma A."/>
            <person name="Khatri I."/>
            <person name="Mual P."/>
            <person name="Subramanian S."/>
            <person name="Krishnamurthi S."/>
        </authorList>
    </citation>
    <scope>NUCLEOTIDE SEQUENCE [LARGE SCALE GENOMIC DNA]</scope>
    <source>
        <strain evidence="2">MTCC 8252</strain>
    </source>
</reference>
<organism evidence="2 3">
    <name type="scientific">Bacillus thermotolerans</name>
    <name type="common">Quasibacillus thermotolerans</name>
    <dbReference type="NCBI Taxonomy" id="1221996"/>
    <lineage>
        <taxon>Bacteria</taxon>
        <taxon>Bacillati</taxon>
        <taxon>Bacillota</taxon>
        <taxon>Bacilli</taxon>
        <taxon>Bacillales</taxon>
        <taxon>Bacillaceae</taxon>
        <taxon>Bacillus</taxon>
    </lineage>
</organism>
<dbReference type="EMBL" id="JWIR02000012">
    <property type="protein sequence ID" value="KKB42406.1"/>
    <property type="molecule type" value="Genomic_DNA"/>
</dbReference>
<evidence type="ECO:0000259" key="1">
    <source>
        <dbReference type="PROSITE" id="PS51677"/>
    </source>
</evidence>
<dbReference type="AlphaFoldDB" id="A0A0F5IA47"/>
<dbReference type="Proteomes" id="UP000031563">
    <property type="component" value="Unassembled WGS sequence"/>
</dbReference>